<dbReference type="Pfam" id="PF00141">
    <property type="entry name" value="peroxidase"/>
    <property type="match status" value="1"/>
</dbReference>
<dbReference type="SUPFAM" id="SSF48113">
    <property type="entry name" value="Heme-dependent peroxidases"/>
    <property type="match status" value="1"/>
</dbReference>
<comment type="similarity">
    <text evidence="2">Belongs to the peroxidase family.</text>
</comment>
<keyword evidence="5" id="KW-1185">Reference proteome</keyword>
<keyword evidence="1" id="KW-0560">Oxidoreductase</keyword>
<evidence type="ECO:0000313" key="4">
    <source>
        <dbReference type="EMBL" id="WIA23162.1"/>
    </source>
</evidence>
<protein>
    <recommendedName>
        <fullName evidence="3">Plant heme peroxidase family profile domain-containing protein</fullName>
    </recommendedName>
</protein>
<feature type="domain" description="Plant heme peroxidase family profile" evidence="3">
    <location>
        <begin position="123"/>
        <end position="267"/>
    </location>
</feature>
<organism evidence="4 5">
    <name type="scientific">Tetradesmus obliquus</name>
    <name type="common">Green alga</name>
    <name type="synonym">Acutodesmus obliquus</name>
    <dbReference type="NCBI Taxonomy" id="3088"/>
    <lineage>
        <taxon>Eukaryota</taxon>
        <taxon>Viridiplantae</taxon>
        <taxon>Chlorophyta</taxon>
        <taxon>core chlorophytes</taxon>
        <taxon>Chlorophyceae</taxon>
        <taxon>CS clade</taxon>
        <taxon>Sphaeropleales</taxon>
        <taxon>Scenedesmaceae</taxon>
        <taxon>Tetradesmus</taxon>
    </lineage>
</organism>
<dbReference type="PANTHER" id="PTHR31356:SF34">
    <property type="entry name" value="THYLAKOID LUMENAL 29 KDA PROTEIN, CHLOROPLASTIC"/>
    <property type="match status" value="1"/>
</dbReference>
<dbReference type="EMBL" id="CP126222">
    <property type="protein sequence ID" value="WIA23162.1"/>
    <property type="molecule type" value="Genomic_DNA"/>
</dbReference>
<dbReference type="InterPro" id="IPR010255">
    <property type="entry name" value="Haem_peroxidase_sf"/>
</dbReference>
<reference evidence="4 5" key="1">
    <citation type="submission" date="2023-05" db="EMBL/GenBank/DDBJ databases">
        <title>A 100% complete, gapless, phased diploid assembly of the Scenedesmus obliquus UTEX 3031 genome.</title>
        <authorList>
            <person name="Biondi T.C."/>
            <person name="Hanschen E.R."/>
            <person name="Kwon T."/>
            <person name="Eng W."/>
            <person name="Kruse C.P.S."/>
            <person name="Koehler S.I."/>
            <person name="Kunde Y."/>
            <person name="Gleasner C.D."/>
            <person name="You Mak K.T."/>
            <person name="Polle J."/>
            <person name="Hovde B.T."/>
            <person name="Starkenburg S.R."/>
        </authorList>
    </citation>
    <scope>NUCLEOTIDE SEQUENCE [LARGE SCALE GENOMIC DNA]</scope>
    <source>
        <strain evidence="4 5">DOE0152z</strain>
    </source>
</reference>
<dbReference type="PROSITE" id="PS51318">
    <property type="entry name" value="TAT"/>
    <property type="match status" value="1"/>
</dbReference>
<dbReference type="Proteomes" id="UP001244341">
    <property type="component" value="Chromosome 15b"/>
</dbReference>
<dbReference type="PROSITE" id="PS50873">
    <property type="entry name" value="PEROXIDASE_4"/>
    <property type="match status" value="1"/>
</dbReference>
<name>A0ABY8US56_TETOB</name>
<dbReference type="InterPro" id="IPR002016">
    <property type="entry name" value="Haem_peroxidase"/>
</dbReference>
<evidence type="ECO:0000256" key="2">
    <source>
        <dbReference type="RuleBase" id="RU004241"/>
    </source>
</evidence>
<dbReference type="Gene3D" id="1.10.520.10">
    <property type="match status" value="2"/>
</dbReference>
<evidence type="ECO:0000256" key="1">
    <source>
        <dbReference type="ARBA" id="ARBA00023002"/>
    </source>
</evidence>
<dbReference type="InterPro" id="IPR006311">
    <property type="entry name" value="TAT_signal"/>
</dbReference>
<evidence type="ECO:0000313" key="5">
    <source>
        <dbReference type="Proteomes" id="UP001244341"/>
    </source>
</evidence>
<accession>A0ABY8US56</accession>
<dbReference type="InterPro" id="IPR044831">
    <property type="entry name" value="Ccp1-like"/>
</dbReference>
<dbReference type="PANTHER" id="PTHR31356">
    <property type="entry name" value="THYLAKOID LUMENAL 29 KDA PROTEIN, CHLOROPLASTIC-RELATED"/>
    <property type="match status" value="1"/>
</dbReference>
<proteinExistence type="inferred from homology"/>
<sequence length="367" mass="38745">MALASKSLTTPKAFVAGSKPVAIRPRLNVTCKASNEGAARRDVLLAGAAAAAALLQSSPAAAATREMPISSLSTFQKAAQRTAFQTAAEGALKPLFKAEDATGLLALMLRDAATYDAETKTGGYDGSILINSEELNRPENAYLKPLAARVKEAKAAVDAAVDPKGEQISYADLLVLATKVATTQAWKAVKMQKTQTTSGGEIITTVYGNMQKTQTTSGGEIITTVYGTEWPVRLGRVDSATAGAAGRLPAADAPVAEITAFMGKLGVKEGSAGAGPFTPKPPFWERPTFFIWPAAAKDPAAEEARFAAEDPANFAGVKRDMDRSRGTLTRTDYEVEFINTFTKLAAMGATFNPDAYLHTETTLQLKF</sequence>
<gene>
    <name evidence="4" type="ORF">OEZ85_001491</name>
</gene>
<evidence type="ECO:0000259" key="3">
    <source>
        <dbReference type="PROSITE" id="PS50873"/>
    </source>
</evidence>